<keyword evidence="3" id="KW-0597">Phosphoprotein</keyword>
<evidence type="ECO:0000256" key="2">
    <source>
        <dbReference type="ARBA" id="ARBA00012438"/>
    </source>
</evidence>
<accession>A0A5E7R041</accession>
<evidence type="ECO:0000259" key="10">
    <source>
        <dbReference type="PROSITE" id="PS50109"/>
    </source>
</evidence>
<dbReference type="CDD" id="cd00082">
    <property type="entry name" value="HisKA"/>
    <property type="match status" value="1"/>
</dbReference>
<comment type="catalytic activity">
    <reaction evidence="1">
        <text>ATP + protein L-histidine = ADP + protein N-phospho-L-histidine.</text>
        <dbReference type="EC" id="2.7.13.3"/>
    </reaction>
</comment>
<keyword evidence="4 11" id="KW-0808">Transferase</keyword>
<dbReference type="InterPro" id="IPR036097">
    <property type="entry name" value="HisK_dim/P_sf"/>
</dbReference>
<dbReference type="InterPro" id="IPR004358">
    <property type="entry name" value="Sig_transdc_His_kin-like_C"/>
</dbReference>
<dbReference type="GO" id="GO:0000155">
    <property type="term" value="F:phosphorelay sensor kinase activity"/>
    <property type="evidence" value="ECO:0007669"/>
    <property type="project" value="InterPro"/>
</dbReference>
<dbReference type="PANTHER" id="PTHR43065">
    <property type="entry name" value="SENSOR HISTIDINE KINASE"/>
    <property type="match status" value="1"/>
</dbReference>
<keyword evidence="8" id="KW-0902">Two-component regulatory system</keyword>
<keyword evidence="7" id="KW-0067">ATP-binding</keyword>
<dbReference type="InterPro" id="IPR036890">
    <property type="entry name" value="HATPase_C_sf"/>
</dbReference>
<proteinExistence type="predicted"/>
<dbReference type="Pfam" id="PF02518">
    <property type="entry name" value="HATPase_c"/>
    <property type="match status" value="1"/>
</dbReference>
<evidence type="ECO:0000256" key="9">
    <source>
        <dbReference type="SAM" id="Phobius"/>
    </source>
</evidence>
<dbReference type="Gene3D" id="1.10.287.130">
    <property type="match status" value="1"/>
</dbReference>
<keyword evidence="6 11" id="KW-0418">Kinase</keyword>
<organism evidence="11 12">
    <name type="scientific">Pseudomonas fluorescens</name>
    <dbReference type="NCBI Taxonomy" id="294"/>
    <lineage>
        <taxon>Bacteria</taxon>
        <taxon>Pseudomonadati</taxon>
        <taxon>Pseudomonadota</taxon>
        <taxon>Gammaproteobacteria</taxon>
        <taxon>Pseudomonadales</taxon>
        <taxon>Pseudomonadaceae</taxon>
        <taxon>Pseudomonas</taxon>
    </lineage>
</organism>
<dbReference type="SMART" id="SM00387">
    <property type="entry name" value="HATPase_c"/>
    <property type="match status" value="1"/>
</dbReference>
<evidence type="ECO:0000313" key="12">
    <source>
        <dbReference type="Proteomes" id="UP000326611"/>
    </source>
</evidence>
<dbReference type="SUPFAM" id="SSF47384">
    <property type="entry name" value="Homodimeric domain of signal transducing histidine kinase"/>
    <property type="match status" value="1"/>
</dbReference>
<evidence type="ECO:0000256" key="3">
    <source>
        <dbReference type="ARBA" id="ARBA00022553"/>
    </source>
</evidence>
<dbReference type="PROSITE" id="PS50109">
    <property type="entry name" value="HIS_KIN"/>
    <property type="match status" value="1"/>
</dbReference>
<dbReference type="SUPFAM" id="SSF55874">
    <property type="entry name" value="ATPase domain of HSP90 chaperone/DNA topoisomerase II/histidine kinase"/>
    <property type="match status" value="1"/>
</dbReference>
<dbReference type="GO" id="GO:0005524">
    <property type="term" value="F:ATP binding"/>
    <property type="evidence" value="ECO:0007669"/>
    <property type="project" value="UniProtKB-KW"/>
</dbReference>
<evidence type="ECO:0000256" key="5">
    <source>
        <dbReference type="ARBA" id="ARBA00022741"/>
    </source>
</evidence>
<dbReference type="InterPro" id="IPR005467">
    <property type="entry name" value="His_kinase_dom"/>
</dbReference>
<feature type="transmembrane region" description="Helical" evidence="9">
    <location>
        <begin position="219"/>
        <end position="239"/>
    </location>
</feature>
<evidence type="ECO:0000256" key="6">
    <source>
        <dbReference type="ARBA" id="ARBA00022777"/>
    </source>
</evidence>
<evidence type="ECO:0000256" key="4">
    <source>
        <dbReference type="ARBA" id="ARBA00022679"/>
    </source>
</evidence>
<dbReference type="InterPro" id="IPR003661">
    <property type="entry name" value="HisK_dim/P_dom"/>
</dbReference>
<protein>
    <recommendedName>
        <fullName evidence="2">histidine kinase</fullName>
        <ecNumber evidence="2">2.7.13.3</ecNumber>
    </recommendedName>
</protein>
<dbReference type="Proteomes" id="UP000326611">
    <property type="component" value="Unassembled WGS sequence"/>
</dbReference>
<evidence type="ECO:0000256" key="8">
    <source>
        <dbReference type="ARBA" id="ARBA00023012"/>
    </source>
</evidence>
<dbReference type="PRINTS" id="PR00344">
    <property type="entry name" value="BCTRLSENSOR"/>
</dbReference>
<dbReference type="InterPro" id="IPR003594">
    <property type="entry name" value="HATPase_dom"/>
</dbReference>
<dbReference type="EC" id="2.7.13.3" evidence="2"/>
<keyword evidence="9" id="KW-0812">Transmembrane</keyword>
<dbReference type="Gene3D" id="3.30.565.10">
    <property type="entry name" value="Histidine kinase-like ATPase, C-terminal domain"/>
    <property type="match status" value="1"/>
</dbReference>
<sequence length="474" mass="53694">MHATAALFRRLRRSSADSIAPTRQFNLLRWFSVASFLLIGVIAFGLGSVSTRFLVTESLERDALMSAQFIQTIAKGEIRHHGLAGMPFGDVQHLSRDMAHDRQRVRSEFLDYLTRLPDSLLISIYSPLRKVVWSTNSQLVGKQISNDELEEAFSAKDRVSTKYNQVDEERIEQKFFRAPKMFFIESYIPLVDDHGNIVAVVEIYREPLDLIDSLKRGHWIIWLSTMGGLLFYFGVYWIARRASLVLASQEDQVVANRTYGGLVELSTAVAHSLRNPLACIRSSAELAKDMDGQPAKKNIDDIVGQVDRMSQWVHELLLYLSPIRGEAQRVEPMAVVQATLNRFNLQLTQSRIQVEFDNQPTPRIISHPLLLSQLLNSVIANAIEAMPAGGQLSIHANVDQARQWLQLTIRDSGDGTSREQEMRAFKSFYTTRQGRLGIGLVMVRQIMENLGGEACLIRHEKQGTSVRLSFRVRE</sequence>
<evidence type="ECO:0000256" key="1">
    <source>
        <dbReference type="ARBA" id="ARBA00000085"/>
    </source>
</evidence>
<dbReference type="PANTHER" id="PTHR43065:SF10">
    <property type="entry name" value="PEROXIDE STRESS-ACTIVATED HISTIDINE KINASE MAK3"/>
    <property type="match status" value="1"/>
</dbReference>
<keyword evidence="5" id="KW-0547">Nucleotide-binding</keyword>
<dbReference type="Pfam" id="PF00512">
    <property type="entry name" value="HisKA"/>
    <property type="match status" value="1"/>
</dbReference>
<reference evidence="11 12" key="1">
    <citation type="submission" date="2019-09" db="EMBL/GenBank/DDBJ databases">
        <authorList>
            <person name="Chandra G."/>
            <person name="Truman W A."/>
        </authorList>
    </citation>
    <scope>NUCLEOTIDE SEQUENCE [LARGE SCALE GENOMIC DNA]</scope>
    <source>
        <strain evidence="11">PS918</strain>
    </source>
</reference>
<dbReference type="RefSeq" id="WP_150768817.1">
    <property type="nucleotide sequence ID" value="NZ_CABVIY010000001.1"/>
</dbReference>
<name>A0A5E7R041_PSEFL</name>
<evidence type="ECO:0000256" key="7">
    <source>
        <dbReference type="ARBA" id="ARBA00022840"/>
    </source>
</evidence>
<dbReference type="AlphaFoldDB" id="A0A5E7R041"/>
<evidence type="ECO:0000313" key="11">
    <source>
        <dbReference type="EMBL" id="VVP67832.1"/>
    </source>
</evidence>
<keyword evidence="9" id="KW-0472">Membrane</keyword>
<gene>
    <name evidence="11" type="primary">sasA_7</name>
    <name evidence="11" type="ORF">PS918_00637</name>
</gene>
<dbReference type="OrthoDB" id="6993188at2"/>
<feature type="transmembrane region" description="Helical" evidence="9">
    <location>
        <begin position="30"/>
        <end position="55"/>
    </location>
</feature>
<dbReference type="SMART" id="SM00388">
    <property type="entry name" value="HisKA"/>
    <property type="match status" value="1"/>
</dbReference>
<dbReference type="EMBL" id="CABVIY010000001">
    <property type="protein sequence ID" value="VVP67832.1"/>
    <property type="molecule type" value="Genomic_DNA"/>
</dbReference>
<keyword evidence="9" id="KW-1133">Transmembrane helix</keyword>
<feature type="domain" description="Histidine kinase" evidence="10">
    <location>
        <begin position="268"/>
        <end position="474"/>
    </location>
</feature>